<keyword evidence="3 4" id="KW-0560">Oxidoreductase</keyword>
<dbReference type="CDD" id="cd04730">
    <property type="entry name" value="NPD_like"/>
    <property type="match status" value="1"/>
</dbReference>
<protein>
    <submittedName>
        <fullName evidence="4">Nitronate monooxygenase</fullName>
        <ecNumber evidence="4">1.13.12.16</ecNumber>
    </submittedName>
</protein>
<evidence type="ECO:0000313" key="5">
    <source>
        <dbReference type="Proteomes" id="UP000277498"/>
    </source>
</evidence>
<evidence type="ECO:0000256" key="3">
    <source>
        <dbReference type="ARBA" id="ARBA00023002"/>
    </source>
</evidence>
<organism evidence="4 5">
    <name type="scientific">Pseudogemmobacter humi</name>
    <dbReference type="NCBI Taxonomy" id="2483812"/>
    <lineage>
        <taxon>Bacteria</taxon>
        <taxon>Pseudomonadati</taxon>
        <taxon>Pseudomonadota</taxon>
        <taxon>Alphaproteobacteria</taxon>
        <taxon>Rhodobacterales</taxon>
        <taxon>Paracoccaceae</taxon>
        <taxon>Pseudogemmobacter</taxon>
    </lineage>
</organism>
<dbReference type="SUPFAM" id="SSF51412">
    <property type="entry name" value="Inosine monophosphate dehydrogenase (IMPDH)"/>
    <property type="match status" value="1"/>
</dbReference>
<evidence type="ECO:0000256" key="2">
    <source>
        <dbReference type="ARBA" id="ARBA00022643"/>
    </source>
</evidence>
<keyword evidence="2" id="KW-0288">FMN</keyword>
<dbReference type="EC" id="1.13.12.16" evidence="4"/>
<gene>
    <name evidence="4" type="ORF">XINFAN_00394</name>
</gene>
<keyword evidence="1" id="KW-0285">Flavoprotein</keyword>
<dbReference type="EMBL" id="UXAW01000033">
    <property type="protein sequence ID" value="VDC20248.1"/>
    <property type="molecule type" value="Genomic_DNA"/>
</dbReference>
<dbReference type="PANTHER" id="PTHR32332">
    <property type="entry name" value="2-NITROPROPANE DIOXYGENASE"/>
    <property type="match status" value="1"/>
</dbReference>
<accession>A0A3P5WEW5</accession>
<name>A0A3P5WEW5_9RHOB</name>
<dbReference type="Gene3D" id="3.20.20.70">
    <property type="entry name" value="Aldolase class I"/>
    <property type="match status" value="1"/>
</dbReference>
<reference evidence="4 5" key="1">
    <citation type="submission" date="2018-11" db="EMBL/GenBank/DDBJ databases">
        <authorList>
            <person name="Criscuolo A."/>
        </authorList>
    </citation>
    <scope>NUCLEOTIDE SEQUENCE [LARGE SCALE GENOMIC DNA]</scope>
    <source>
        <strain evidence="4">ACIP111625</strain>
    </source>
</reference>
<dbReference type="InterPro" id="IPR013785">
    <property type="entry name" value="Aldolase_TIM"/>
</dbReference>
<dbReference type="OrthoDB" id="9778912at2"/>
<dbReference type="AlphaFoldDB" id="A0A3P5WEW5"/>
<keyword evidence="5" id="KW-1185">Reference proteome</keyword>
<dbReference type="PANTHER" id="PTHR32332:SF20">
    <property type="entry name" value="2-NITROPROPANE DIOXYGENASE-LIKE PROTEIN"/>
    <property type="match status" value="1"/>
</dbReference>
<dbReference type="GO" id="GO:0018580">
    <property type="term" value="F:nitronate monooxygenase activity"/>
    <property type="evidence" value="ECO:0007669"/>
    <property type="project" value="UniProtKB-EC"/>
</dbReference>
<dbReference type="Pfam" id="PF03060">
    <property type="entry name" value="NMO"/>
    <property type="match status" value="2"/>
</dbReference>
<dbReference type="InterPro" id="IPR004136">
    <property type="entry name" value="NMO"/>
</dbReference>
<evidence type="ECO:0000313" key="4">
    <source>
        <dbReference type="EMBL" id="VDC20248.1"/>
    </source>
</evidence>
<sequence length="347" mass="35814">MSVLRTPVCDLLGCEVPVLLAGMGGVSRHELAAAVANAGGFAQLGMVREDPALIAAEVRALQAATSRPFAVNVIPSATDPALLDRQIGTCLDLGVNIFSFFWDVMPDVIRRVKDQGAKVIHQIGTTRAAQEAEAAGADVLVAQGVEAGGHIHGTAPMLALVETVAGAARVPVIASGGIASGAGLVAALAAGAQGVHIGTAFLATAESFAHDYHKQRVIEAGADDTLRTDVFVLNWPAHAAVRVIANSVTRPLGFGLMGHDPDSLPREVIADEGGRPILRYSTDSPLRITTGDLEAMALFAGQGVDAITAIVPAAERLRSIVSGAEAILSRLSRAKPDPVWNYGKSPG</sequence>
<keyword evidence="4" id="KW-0503">Monooxygenase</keyword>
<proteinExistence type="predicted"/>
<dbReference type="Proteomes" id="UP000277498">
    <property type="component" value="Unassembled WGS sequence"/>
</dbReference>
<evidence type="ECO:0000256" key="1">
    <source>
        <dbReference type="ARBA" id="ARBA00022630"/>
    </source>
</evidence>
<dbReference type="RefSeq" id="WP_124084830.1">
    <property type="nucleotide sequence ID" value="NZ_UXAW01000033.1"/>
</dbReference>